<keyword evidence="4" id="KW-0288">FMN</keyword>
<dbReference type="Proteomes" id="UP001497392">
    <property type="component" value="Unassembled WGS sequence"/>
</dbReference>
<dbReference type="SUPFAM" id="SSF56784">
    <property type="entry name" value="HAD-like"/>
    <property type="match status" value="1"/>
</dbReference>
<evidence type="ECO:0000256" key="4">
    <source>
        <dbReference type="ARBA" id="ARBA00022643"/>
    </source>
</evidence>
<keyword evidence="6" id="KW-0547">Nucleotide-binding</keyword>
<evidence type="ECO:0000259" key="8">
    <source>
        <dbReference type="SMART" id="SM00904"/>
    </source>
</evidence>
<feature type="domain" description="Riboflavin kinase" evidence="8">
    <location>
        <begin position="246"/>
        <end position="373"/>
    </location>
</feature>
<evidence type="ECO:0000256" key="5">
    <source>
        <dbReference type="ARBA" id="ARBA00022679"/>
    </source>
</evidence>
<dbReference type="InterPro" id="IPR023214">
    <property type="entry name" value="HAD_sf"/>
</dbReference>
<dbReference type="SMART" id="SM00904">
    <property type="entry name" value="Flavokinase"/>
    <property type="match status" value="1"/>
</dbReference>
<dbReference type="InterPro" id="IPR006439">
    <property type="entry name" value="HAD-SF_hydro_IA"/>
</dbReference>
<dbReference type="SUPFAM" id="SSF82114">
    <property type="entry name" value="Riboflavin kinase-like"/>
    <property type="match status" value="1"/>
</dbReference>
<keyword evidence="7" id="KW-0067">ATP-binding</keyword>
<dbReference type="InterPro" id="IPR036412">
    <property type="entry name" value="HAD-like_sf"/>
</dbReference>
<protein>
    <recommendedName>
        <fullName evidence="2">riboflavin kinase</fullName>
        <ecNumber evidence="2">2.7.1.26</ecNumber>
    </recommendedName>
</protein>
<dbReference type="InterPro" id="IPR023468">
    <property type="entry name" value="Riboflavin_kinase"/>
</dbReference>
<evidence type="ECO:0000256" key="1">
    <source>
        <dbReference type="ARBA" id="ARBA00005201"/>
    </source>
</evidence>
<dbReference type="InterPro" id="IPR015865">
    <property type="entry name" value="Riboflavin_kinase_bac/euk"/>
</dbReference>
<dbReference type="NCBIfam" id="TIGR01509">
    <property type="entry name" value="HAD-SF-IA-v3"/>
    <property type="match status" value="1"/>
</dbReference>
<evidence type="ECO:0000256" key="2">
    <source>
        <dbReference type="ARBA" id="ARBA00012105"/>
    </source>
</evidence>
<keyword evidence="5" id="KW-0808">Transferase</keyword>
<comment type="pathway">
    <text evidence="1">Cofactor biosynthesis; FMN biosynthesis; FMN from riboflavin (ATP route): step 1/1.</text>
</comment>
<evidence type="ECO:0000313" key="10">
    <source>
        <dbReference type="Proteomes" id="UP001497392"/>
    </source>
</evidence>
<name>A0ABP1GAG5_9CHLO</name>
<evidence type="ECO:0000256" key="3">
    <source>
        <dbReference type="ARBA" id="ARBA00022630"/>
    </source>
</evidence>
<gene>
    <name evidence="9" type="primary">g12481</name>
    <name evidence="9" type="ORF">VP750_LOCUS11105</name>
</gene>
<dbReference type="EC" id="2.7.1.26" evidence="2"/>
<sequence>MPDPRVVKAVLLDLDGTLLDTESLVLDVAKGVLRNHGHDLTPDAQQAAIGRRPLEAWQATIDCLGIQGVTAQQLFDESEVLLKHKWQDARLMPGAARLLWHLHSHGIPMALATSTSRATYEAKMCGKAAQSLCSVFQATKCGDEVEHGKPAPDCFHATAAKIGVAPEDCLVVEDAPSGVQAATAAGMRVVVVPSIRDKDAYPQPDPEATAGCCAMLASLYDFAPEEYGLPAFEDRICGELVPVEPPWTLKGTVVKGFGRGSKELGIPTANLDSASLQGALAEAVSGVYSGWASIGSSPEVYMTAMSIGWNPYFDNAQKTAEPWLLHDFDEDFYGEELRVLVVGYIRPEANFESLDALITRIHKDADVTRECLSSALLTSTKKHPFLLPGSPDSAN</sequence>
<comment type="caution">
    <text evidence="9">The sequence shown here is derived from an EMBL/GenBank/DDBJ whole genome shotgun (WGS) entry which is preliminary data.</text>
</comment>
<proteinExistence type="predicted"/>
<dbReference type="SFLD" id="SFLDS00003">
    <property type="entry name" value="Haloacid_Dehalogenase"/>
    <property type="match status" value="1"/>
</dbReference>
<dbReference type="EMBL" id="CAXHTA020000020">
    <property type="protein sequence ID" value="CAL5229199.1"/>
    <property type="molecule type" value="Genomic_DNA"/>
</dbReference>
<organism evidence="9 10">
    <name type="scientific">Coccomyxa viridis</name>
    <dbReference type="NCBI Taxonomy" id="1274662"/>
    <lineage>
        <taxon>Eukaryota</taxon>
        <taxon>Viridiplantae</taxon>
        <taxon>Chlorophyta</taxon>
        <taxon>core chlorophytes</taxon>
        <taxon>Trebouxiophyceae</taxon>
        <taxon>Trebouxiophyceae incertae sedis</taxon>
        <taxon>Coccomyxaceae</taxon>
        <taxon>Coccomyxa</taxon>
    </lineage>
</organism>
<dbReference type="InterPro" id="IPR023198">
    <property type="entry name" value="PGP-like_dom2"/>
</dbReference>
<dbReference type="SFLD" id="SFLDG01129">
    <property type="entry name" value="C1.5:_HAD__Beta-PGM__Phosphata"/>
    <property type="match status" value="1"/>
</dbReference>
<reference evidence="9 10" key="1">
    <citation type="submission" date="2024-06" db="EMBL/GenBank/DDBJ databases">
        <authorList>
            <person name="Kraege A."/>
            <person name="Thomma B."/>
        </authorList>
    </citation>
    <scope>NUCLEOTIDE SEQUENCE [LARGE SCALE GENOMIC DNA]</scope>
</reference>
<evidence type="ECO:0000256" key="6">
    <source>
        <dbReference type="ARBA" id="ARBA00022741"/>
    </source>
</evidence>
<keyword evidence="3" id="KW-0285">Flavoprotein</keyword>
<accession>A0ABP1GAG5</accession>
<keyword evidence="10" id="KW-1185">Reference proteome</keyword>
<dbReference type="PANTHER" id="PTHR22749:SF6">
    <property type="entry name" value="RIBOFLAVIN KINASE"/>
    <property type="match status" value="1"/>
</dbReference>
<dbReference type="Pfam" id="PF01687">
    <property type="entry name" value="Flavokinase"/>
    <property type="match status" value="1"/>
</dbReference>
<dbReference type="InterPro" id="IPR023465">
    <property type="entry name" value="Riboflavin_kinase_dom_sf"/>
</dbReference>
<evidence type="ECO:0000256" key="7">
    <source>
        <dbReference type="ARBA" id="ARBA00022840"/>
    </source>
</evidence>
<dbReference type="Gene3D" id="2.40.30.30">
    <property type="entry name" value="Riboflavin kinase-like"/>
    <property type="match status" value="1"/>
</dbReference>
<dbReference type="PANTHER" id="PTHR22749">
    <property type="entry name" value="RIBOFLAVIN KINASE/FMN ADENYLYLTRANSFERASE"/>
    <property type="match status" value="1"/>
</dbReference>
<evidence type="ECO:0000313" key="9">
    <source>
        <dbReference type="EMBL" id="CAL5229199.1"/>
    </source>
</evidence>
<dbReference type="Gene3D" id="1.10.150.240">
    <property type="entry name" value="Putative phosphatase, domain 2"/>
    <property type="match status" value="1"/>
</dbReference>
<dbReference type="Pfam" id="PF00702">
    <property type="entry name" value="Hydrolase"/>
    <property type="match status" value="1"/>
</dbReference>
<dbReference type="Gene3D" id="3.40.50.1000">
    <property type="entry name" value="HAD superfamily/HAD-like"/>
    <property type="match status" value="1"/>
</dbReference>